<dbReference type="InterPro" id="IPR007889">
    <property type="entry name" value="HTH_Psq"/>
</dbReference>
<dbReference type="GO" id="GO:0005634">
    <property type="term" value="C:nucleus"/>
    <property type="evidence" value="ECO:0007669"/>
    <property type="project" value="UniProtKB-SubCell"/>
</dbReference>
<feature type="region of interest" description="Disordered" evidence="2">
    <location>
        <begin position="1"/>
        <end position="23"/>
    </location>
</feature>
<dbReference type="SUPFAM" id="SSF46689">
    <property type="entry name" value="Homeodomain-like"/>
    <property type="match status" value="1"/>
</dbReference>
<dbReference type="Gene3D" id="1.10.10.60">
    <property type="entry name" value="Homeodomain-like"/>
    <property type="match status" value="1"/>
</dbReference>
<evidence type="ECO:0000256" key="1">
    <source>
        <dbReference type="ARBA" id="ARBA00004123"/>
    </source>
</evidence>
<comment type="subcellular location">
    <subcellularLocation>
        <location evidence="1">Nucleus</location>
    </subcellularLocation>
</comment>
<dbReference type="OrthoDB" id="4327074at2759"/>
<dbReference type="EMBL" id="BDGG01000001">
    <property type="protein sequence ID" value="GAU89862.1"/>
    <property type="molecule type" value="Genomic_DNA"/>
</dbReference>
<name>A0A1D1UQC4_RAMVA</name>
<feature type="domain" description="HTH psq-type" evidence="3">
    <location>
        <begin position="40"/>
        <end position="78"/>
    </location>
</feature>
<dbReference type="InterPro" id="IPR009057">
    <property type="entry name" value="Homeodomain-like_sf"/>
</dbReference>
<feature type="compositionally biased region" description="Low complexity" evidence="2">
    <location>
        <begin position="1"/>
        <end position="13"/>
    </location>
</feature>
<evidence type="ECO:0000313" key="4">
    <source>
        <dbReference type="EMBL" id="GAU89862.1"/>
    </source>
</evidence>
<organism evidence="4 5">
    <name type="scientific">Ramazzottius varieornatus</name>
    <name type="common">Water bear</name>
    <name type="synonym">Tardigrade</name>
    <dbReference type="NCBI Taxonomy" id="947166"/>
    <lineage>
        <taxon>Eukaryota</taxon>
        <taxon>Metazoa</taxon>
        <taxon>Ecdysozoa</taxon>
        <taxon>Tardigrada</taxon>
        <taxon>Eutardigrada</taxon>
        <taxon>Parachela</taxon>
        <taxon>Hypsibioidea</taxon>
        <taxon>Ramazzottiidae</taxon>
        <taxon>Ramazzottius</taxon>
    </lineage>
</organism>
<sequence length="215" mass="24843">MSGSIPSTSSATSEICPSVPPQLEMKAQPRKRQYVQYYPNMEAALTAVNDGLSTRMAAEKYDVSQRTLYNTAKRRHPKKAGRPNTFSLEEETEICEILIRCSKIGVPLGKRTLIKIVKAVALVKGMNGAKFTNRWHRNFLRRNREISLRMLSTLSFKKSREWTAARWEEWISLLQLLKDDGFIDNPDEIWNLDESGFRLAELYDRVYAEKGVRRR</sequence>
<dbReference type="Proteomes" id="UP000186922">
    <property type="component" value="Unassembled WGS sequence"/>
</dbReference>
<dbReference type="GO" id="GO:0003677">
    <property type="term" value="F:DNA binding"/>
    <property type="evidence" value="ECO:0007669"/>
    <property type="project" value="InterPro"/>
</dbReference>
<dbReference type="AlphaFoldDB" id="A0A1D1UQC4"/>
<keyword evidence="5" id="KW-1185">Reference proteome</keyword>
<evidence type="ECO:0000259" key="3">
    <source>
        <dbReference type="Pfam" id="PF05225"/>
    </source>
</evidence>
<evidence type="ECO:0000313" key="5">
    <source>
        <dbReference type="Proteomes" id="UP000186922"/>
    </source>
</evidence>
<evidence type="ECO:0000256" key="2">
    <source>
        <dbReference type="SAM" id="MobiDB-lite"/>
    </source>
</evidence>
<proteinExistence type="predicted"/>
<reference evidence="4 5" key="1">
    <citation type="journal article" date="2016" name="Nat. Commun.">
        <title>Extremotolerant tardigrade genome and improved radiotolerance of human cultured cells by tardigrade-unique protein.</title>
        <authorList>
            <person name="Hashimoto T."/>
            <person name="Horikawa D.D."/>
            <person name="Saito Y."/>
            <person name="Kuwahara H."/>
            <person name="Kozuka-Hata H."/>
            <person name="Shin-I T."/>
            <person name="Minakuchi Y."/>
            <person name="Ohishi K."/>
            <person name="Motoyama A."/>
            <person name="Aizu T."/>
            <person name="Enomoto A."/>
            <person name="Kondo K."/>
            <person name="Tanaka S."/>
            <person name="Hara Y."/>
            <person name="Koshikawa S."/>
            <person name="Sagara H."/>
            <person name="Miura T."/>
            <person name="Yokobori S."/>
            <person name="Miyagawa K."/>
            <person name="Suzuki Y."/>
            <person name="Kubo T."/>
            <person name="Oyama M."/>
            <person name="Kohara Y."/>
            <person name="Fujiyama A."/>
            <person name="Arakawa K."/>
            <person name="Katayama T."/>
            <person name="Toyoda A."/>
            <person name="Kunieda T."/>
        </authorList>
    </citation>
    <scope>NUCLEOTIDE SEQUENCE [LARGE SCALE GENOMIC DNA]</scope>
    <source>
        <strain evidence="4 5">YOKOZUNA-1</strain>
    </source>
</reference>
<gene>
    <name evidence="4" type="primary">RvY_02363</name>
    <name evidence="4" type="synonym">RvY_02363.1</name>
    <name evidence="4" type="ORF">RvY_02363-1</name>
</gene>
<comment type="caution">
    <text evidence="4">The sequence shown here is derived from an EMBL/GenBank/DDBJ whole genome shotgun (WGS) entry which is preliminary data.</text>
</comment>
<accession>A0A1D1UQC4</accession>
<protein>
    <recommendedName>
        <fullName evidence="3">HTH psq-type domain-containing protein</fullName>
    </recommendedName>
</protein>
<dbReference type="STRING" id="947166.A0A1D1UQC4"/>
<dbReference type="Pfam" id="PF05225">
    <property type="entry name" value="HTH_psq"/>
    <property type="match status" value="1"/>
</dbReference>